<dbReference type="OrthoDB" id="2668373at2759"/>
<reference evidence="1" key="1">
    <citation type="journal article" date="2020" name="New Phytol.">
        <title>Comparative genomics reveals dynamic genome evolution in host specialist ectomycorrhizal fungi.</title>
        <authorList>
            <person name="Lofgren L.A."/>
            <person name="Nguyen N.H."/>
            <person name="Vilgalys R."/>
            <person name="Ruytinx J."/>
            <person name="Liao H.L."/>
            <person name="Branco S."/>
            <person name="Kuo A."/>
            <person name="LaButti K."/>
            <person name="Lipzen A."/>
            <person name="Andreopoulos W."/>
            <person name="Pangilinan J."/>
            <person name="Riley R."/>
            <person name="Hundley H."/>
            <person name="Na H."/>
            <person name="Barry K."/>
            <person name="Grigoriev I.V."/>
            <person name="Stajich J.E."/>
            <person name="Kennedy P.G."/>
        </authorList>
    </citation>
    <scope>NUCLEOTIDE SEQUENCE</scope>
    <source>
        <strain evidence="1">MN1</strain>
    </source>
</reference>
<proteinExistence type="predicted"/>
<evidence type="ECO:0000313" key="1">
    <source>
        <dbReference type="EMBL" id="KAG1822780.1"/>
    </source>
</evidence>
<dbReference type="RefSeq" id="XP_041197186.1">
    <property type="nucleotide sequence ID" value="XM_041332496.1"/>
</dbReference>
<accession>A0A9P7JHQ5</accession>
<sequence>MWPSIPPQQCVTWVKRDTKDLLKGGLFLQFRIDQNFHCIFDGLEKNRNGKCYPNFSSKEYSPIYYKMIQIIDDTLKDEYHGPRLLAQLQEWTEAGWAENIKLNGGAAEAKHNDLQVILD</sequence>
<name>A0A9P7JHQ5_9AGAM</name>
<protein>
    <submittedName>
        <fullName evidence="1">Uncharacterized protein</fullName>
    </submittedName>
</protein>
<keyword evidence="2" id="KW-1185">Reference proteome</keyword>
<dbReference type="EMBL" id="JABBWG010000005">
    <property type="protein sequence ID" value="KAG1822780.1"/>
    <property type="molecule type" value="Genomic_DNA"/>
</dbReference>
<gene>
    <name evidence="1" type="ORF">BJ212DRAFT_1296743</name>
</gene>
<dbReference type="GeneID" id="64626513"/>
<organism evidence="1 2">
    <name type="scientific">Suillus subaureus</name>
    <dbReference type="NCBI Taxonomy" id="48587"/>
    <lineage>
        <taxon>Eukaryota</taxon>
        <taxon>Fungi</taxon>
        <taxon>Dikarya</taxon>
        <taxon>Basidiomycota</taxon>
        <taxon>Agaricomycotina</taxon>
        <taxon>Agaricomycetes</taxon>
        <taxon>Agaricomycetidae</taxon>
        <taxon>Boletales</taxon>
        <taxon>Suillineae</taxon>
        <taxon>Suillaceae</taxon>
        <taxon>Suillus</taxon>
    </lineage>
</organism>
<comment type="caution">
    <text evidence="1">The sequence shown here is derived from an EMBL/GenBank/DDBJ whole genome shotgun (WGS) entry which is preliminary data.</text>
</comment>
<dbReference type="AlphaFoldDB" id="A0A9P7JHQ5"/>
<dbReference type="Proteomes" id="UP000807769">
    <property type="component" value="Unassembled WGS sequence"/>
</dbReference>
<evidence type="ECO:0000313" key="2">
    <source>
        <dbReference type="Proteomes" id="UP000807769"/>
    </source>
</evidence>